<comment type="caution">
    <text evidence="1">The sequence shown here is derived from an EMBL/GenBank/DDBJ whole genome shotgun (WGS) entry which is preliminary data.</text>
</comment>
<gene>
    <name evidence="1" type="ORF">KIN20_023558</name>
</gene>
<dbReference type="AlphaFoldDB" id="A0AAD5QT09"/>
<name>A0AAD5QT09_PARTN</name>
<evidence type="ECO:0000313" key="1">
    <source>
        <dbReference type="EMBL" id="KAJ1363643.1"/>
    </source>
</evidence>
<reference evidence="1" key="1">
    <citation type="submission" date="2021-06" db="EMBL/GenBank/DDBJ databases">
        <title>Parelaphostrongylus tenuis whole genome reference sequence.</title>
        <authorList>
            <person name="Garwood T.J."/>
            <person name="Larsen P.A."/>
            <person name="Fountain-Jones N.M."/>
            <person name="Garbe J.R."/>
            <person name="Macchietto M.G."/>
            <person name="Kania S.A."/>
            <person name="Gerhold R.W."/>
            <person name="Richards J.E."/>
            <person name="Wolf T.M."/>
        </authorList>
    </citation>
    <scope>NUCLEOTIDE SEQUENCE</scope>
    <source>
        <strain evidence="1">MNPRO001-30</strain>
        <tissue evidence="1">Meninges</tissue>
    </source>
</reference>
<organism evidence="1 2">
    <name type="scientific">Parelaphostrongylus tenuis</name>
    <name type="common">Meningeal worm</name>
    <dbReference type="NCBI Taxonomy" id="148309"/>
    <lineage>
        <taxon>Eukaryota</taxon>
        <taxon>Metazoa</taxon>
        <taxon>Ecdysozoa</taxon>
        <taxon>Nematoda</taxon>
        <taxon>Chromadorea</taxon>
        <taxon>Rhabditida</taxon>
        <taxon>Rhabditina</taxon>
        <taxon>Rhabditomorpha</taxon>
        <taxon>Strongyloidea</taxon>
        <taxon>Metastrongylidae</taxon>
        <taxon>Parelaphostrongylus</taxon>
    </lineage>
</organism>
<proteinExistence type="predicted"/>
<dbReference type="EMBL" id="JAHQIW010004781">
    <property type="protein sequence ID" value="KAJ1363643.1"/>
    <property type="molecule type" value="Genomic_DNA"/>
</dbReference>
<protein>
    <submittedName>
        <fullName evidence="1">Uncharacterized protein</fullName>
    </submittedName>
</protein>
<evidence type="ECO:0000313" key="2">
    <source>
        <dbReference type="Proteomes" id="UP001196413"/>
    </source>
</evidence>
<sequence length="208" mass="22211">MTRNFIVSGFRLPTALVYSASAGAAAQLLGGVATISDGAKSFVSRLVMQTITDVLEQQGRSAGLPDAIILMIMNQPMVQISYDPLECKTVTVGIPVDGKIDSAMMLEPKSKIKRRNEKVRLLNDDVYATSQRAHENGQAKILVDRSDCCCSSSITGVTIDMQPQCIIVGGTVTVLCTNVGPDMCDVNMNMGIGAIDSKHLSISENLTV</sequence>
<accession>A0AAD5QT09</accession>
<dbReference type="Proteomes" id="UP001196413">
    <property type="component" value="Unassembled WGS sequence"/>
</dbReference>
<keyword evidence="2" id="KW-1185">Reference proteome</keyword>